<evidence type="ECO:0000313" key="3">
    <source>
        <dbReference type="Proteomes" id="UP000294937"/>
    </source>
</evidence>
<evidence type="ECO:0000313" key="2">
    <source>
        <dbReference type="EMBL" id="TCS95966.1"/>
    </source>
</evidence>
<dbReference type="OrthoDB" id="2649540at2"/>
<protein>
    <submittedName>
        <fullName evidence="2">Sap-like sulfolipid-1-addressing protein</fullName>
    </submittedName>
</protein>
<evidence type="ECO:0000256" key="1">
    <source>
        <dbReference type="SAM" id="Phobius"/>
    </source>
</evidence>
<feature type="transmembrane region" description="Helical" evidence="1">
    <location>
        <begin position="189"/>
        <end position="209"/>
    </location>
</feature>
<organism evidence="2 3">
    <name type="scientific">Hazenella coriacea</name>
    <dbReference type="NCBI Taxonomy" id="1179467"/>
    <lineage>
        <taxon>Bacteria</taxon>
        <taxon>Bacillati</taxon>
        <taxon>Bacillota</taxon>
        <taxon>Bacilli</taxon>
        <taxon>Bacillales</taxon>
        <taxon>Thermoactinomycetaceae</taxon>
        <taxon>Hazenella</taxon>
    </lineage>
</organism>
<keyword evidence="1" id="KW-0812">Transmembrane</keyword>
<dbReference type="Proteomes" id="UP000294937">
    <property type="component" value="Unassembled WGS sequence"/>
</dbReference>
<dbReference type="AlphaFoldDB" id="A0A4R3LET2"/>
<feature type="transmembrane region" description="Helical" evidence="1">
    <location>
        <begin position="149"/>
        <end position="169"/>
    </location>
</feature>
<dbReference type="Pfam" id="PF11139">
    <property type="entry name" value="SfLAP"/>
    <property type="match status" value="1"/>
</dbReference>
<accession>A0A4R3LET2</accession>
<proteinExistence type="predicted"/>
<dbReference type="EMBL" id="SMAG01000002">
    <property type="protein sequence ID" value="TCS95966.1"/>
    <property type="molecule type" value="Genomic_DNA"/>
</dbReference>
<feature type="transmembrane region" description="Helical" evidence="1">
    <location>
        <begin position="41"/>
        <end position="59"/>
    </location>
</feature>
<feature type="transmembrane region" description="Helical" evidence="1">
    <location>
        <begin position="79"/>
        <end position="98"/>
    </location>
</feature>
<feature type="transmembrane region" description="Helical" evidence="1">
    <location>
        <begin position="6"/>
        <end position="29"/>
    </location>
</feature>
<comment type="caution">
    <text evidence="2">The sequence shown here is derived from an EMBL/GenBank/DDBJ whole genome shotgun (WGS) entry which is preliminary data.</text>
</comment>
<name>A0A4R3LET2_9BACL</name>
<feature type="transmembrane region" description="Helical" evidence="1">
    <location>
        <begin position="110"/>
        <end position="137"/>
    </location>
</feature>
<keyword evidence="1" id="KW-1133">Transmembrane helix</keyword>
<keyword evidence="1" id="KW-0472">Membrane</keyword>
<dbReference type="InterPro" id="IPR021315">
    <property type="entry name" value="Gap/Sap"/>
</dbReference>
<sequence length="211" mass="23110">MTTELLISIGALSILDTLSPTTIGVTVYMLLSASERSTRRLLIYLLTVSVFYFIVGILLMLGMDKVFQAITHFGNNNQLMTFAGLGLLIGSFFVPTKSTSEPRKPKNKSILAMIILGLTTGIIEVGTALPYFAAIGIMTSNQLPMMESVTILAGYNFIMVLPSIILIILHHTFQKRMQAPLEKLRKKIVENSGSTLSWLMSIAGILLLINA</sequence>
<gene>
    <name evidence="2" type="ORF">EDD58_102550</name>
</gene>
<reference evidence="2 3" key="1">
    <citation type="submission" date="2019-03" db="EMBL/GenBank/DDBJ databases">
        <title>Genomic Encyclopedia of Type Strains, Phase IV (KMG-IV): sequencing the most valuable type-strain genomes for metagenomic binning, comparative biology and taxonomic classification.</title>
        <authorList>
            <person name="Goeker M."/>
        </authorList>
    </citation>
    <scope>NUCLEOTIDE SEQUENCE [LARGE SCALE GENOMIC DNA]</scope>
    <source>
        <strain evidence="2 3">DSM 45707</strain>
    </source>
</reference>
<dbReference type="RefSeq" id="WP_131923923.1">
    <property type="nucleotide sequence ID" value="NZ_SMAG01000002.1"/>
</dbReference>
<keyword evidence="3" id="KW-1185">Reference proteome</keyword>